<dbReference type="HOGENOM" id="CLU_119948_0_0_0"/>
<evidence type="ECO:0008006" key="4">
    <source>
        <dbReference type="Google" id="ProtNLM"/>
    </source>
</evidence>
<name>S0EZX1_CHTCT</name>
<dbReference type="Proteomes" id="UP000014227">
    <property type="component" value="Chromosome I"/>
</dbReference>
<proteinExistence type="predicted"/>
<keyword evidence="3" id="KW-1185">Reference proteome</keyword>
<dbReference type="STRING" id="454171.CP488_01760"/>
<dbReference type="PATRIC" id="fig|1303518.3.peg.2426"/>
<keyword evidence="1" id="KW-1133">Transmembrane helix</keyword>
<dbReference type="eggNOG" id="COG3063">
    <property type="taxonomic scope" value="Bacteria"/>
</dbReference>
<evidence type="ECO:0000256" key="1">
    <source>
        <dbReference type="SAM" id="Phobius"/>
    </source>
</evidence>
<evidence type="ECO:0000313" key="2">
    <source>
        <dbReference type="EMBL" id="CCW36140.1"/>
    </source>
</evidence>
<evidence type="ECO:0000313" key="3">
    <source>
        <dbReference type="Proteomes" id="UP000014227"/>
    </source>
</evidence>
<gene>
    <name evidence="2" type="ORF">CCALI_02336</name>
</gene>
<keyword evidence="1" id="KW-0472">Membrane</keyword>
<dbReference type="InParanoid" id="S0EZX1"/>
<protein>
    <recommendedName>
        <fullName evidence="4">B box-type domain-containing protein</fullName>
    </recommendedName>
</protein>
<feature type="transmembrane region" description="Helical" evidence="1">
    <location>
        <begin position="62"/>
        <end position="81"/>
    </location>
</feature>
<sequence>MPDASTPLRCHCRRHEITSLRCARCGVPICPHCSVVYPAGMLCKQCAKPDRAARLQLQPQELLLTLVVGTVVSYVAAWLLLLAEGVLSSVHLGFFAIFLAFFHGMLVGETVRQVTRFKRGTQVEQLAWLAAALGLIGMALYLSGGHLGALLDLMLWLQIALSIVGAHNRVRAY</sequence>
<dbReference type="OrthoDB" id="9807874at2"/>
<dbReference type="RefSeq" id="WP_016483659.1">
    <property type="nucleotide sequence ID" value="NC_021487.1"/>
</dbReference>
<keyword evidence="1" id="KW-0812">Transmembrane</keyword>
<reference evidence="3" key="1">
    <citation type="submission" date="2013-03" db="EMBL/GenBank/DDBJ databases">
        <title>Genome sequence of Chthonomonas calidirosea, the first sequenced genome from the Armatimonadetes phylum (formally candidate division OP10).</title>
        <authorList>
            <person name="Lee K.C.Y."/>
            <person name="Morgan X.C."/>
            <person name="Dunfield P.F."/>
            <person name="Tamas I."/>
            <person name="Houghton K.M."/>
            <person name="Vyssotski M."/>
            <person name="Ryan J.L.J."/>
            <person name="Lagutin K."/>
            <person name="McDonald I.R."/>
            <person name="Stott M.B."/>
        </authorList>
    </citation>
    <scope>NUCLEOTIDE SEQUENCE [LARGE SCALE GENOMIC DNA]</scope>
    <source>
        <strain evidence="3">DSM 23976 / ICMP 18418 / T49</strain>
    </source>
</reference>
<feature type="transmembrane region" description="Helical" evidence="1">
    <location>
        <begin position="126"/>
        <end position="143"/>
    </location>
</feature>
<dbReference type="AlphaFoldDB" id="S0EZX1"/>
<dbReference type="EMBL" id="HF951689">
    <property type="protein sequence ID" value="CCW36140.1"/>
    <property type="molecule type" value="Genomic_DNA"/>
</dbReference>
<dbReference type="KEGG" id="ccz:CCALI_02336"/>
<feature type="transmembrane region" description="Helical" evidence="1">
    <location>
        <begin position="87"/>
        <end position="106"/>
    </location>
</feature>
<accession>S0EZX1</accession>
<organism evidence="2 3">
    <name type="scientific">Chthonomonas calidirosea (strain DSM 23976 / ICMP 18418 / T49)</name>
    <dbReference type="NCBI Taxonomy" id="1303518"/>
    <lineage>
        <taxon>Bacteria</taxon>
        <taxon>Bacillati</taxon>
        <taxon>Armatimonadota</taxon>
        <taxon>Chthonomonadia</taxon>
        <taxon>Chthonomonadales</taxon>
        <taxon>Chthonomonadaceae</taxon>
        <taxon>Chthonomonas</taxon>
    </lineage>
</organism>